<dbReference type="GO" id="GO:0007420">
    <property type="term" value="P:brain development"/>
    <property type="evidence" value="ECO:0007669"/>
    <property type="project" value="TreeGrafter"/>
</dbReference>
<feature type="compositionally biased region" description="Low complexity" evidence="5">
    <location>
        <begin position="142"/>
        <end position="155"/>
    </location>
</feature>
<dbReference type="InterPro" id="IPR009071">
    <property type="entry name" value="HMG_box_dom"/>
</dbReference>
<evidence type="ECO:0000259" key="6">
    <source>
        <dbReference type="PROSITE" id="PS50118"/>
    </source>
</evidence>
<dbReference type="PANTHER" id="PTHR10270:SF323">
    <property type="entry name" value="TRANSCRIPTION FACTOR SOX-14-RELATED"/>
    <property type="match status" value="1"/>
</dbReference>
<keyword evidence="3 4" id="KW-0539">Nucleus</keyword>
<dbReference type="GO" id="GO:0001228">
    <property type="term" value="F:DNA-binding transcription activator activity, RNA polymerase II-specific"/>
    <property type="evidence" value="ECO:0007669"/>
    <property type="project" value="TreeGrafter"/>
</dbReference>
<evidence type="ECO:0000256" key="3">
    <source>
        <dbReference type="ARBA" id="ARBA00023242"/>
    </source>
</evidence>
<feature type="region of interest" description="Disordered" evidence="5">
    <location>
        <begin position="183"/>
        <end position="205"/>
    </location>
</feature>
<evidence type="ECO:0000313" key="8">
    <source>
        <dbReference type="Proteomes" id="UP000595437"/>
    </source>
</evidence>
<feature type="compositionally biased region" description="Low complexity" evidence="5">
    <location>
        <begin position="184"/>
        <end position="196"/>
    </location>
</feature>
<evidence type="ECO:0000256" key="2">
    <source>
        <dbReference type="ARBA" id="ARBA00023125"/>
    </source>
</evidence>
<evidence type="ECO:0000256" key="1">
    <source>
        <dbReference type="ARBA" id="ARBA00004123"/>
    </source>
</evidence>
<sequence>MTNYSESAIFRSQTIDSNSSTPYTDATQRPMNAFMVWSQIERRKIIEIQPDIHNAEISKNLGKKWRLLSKEEREPFIQEAERLRLLHMQEYPDYKYRPRKKNTGAKSAASAGSSVRSRGLKSSKSPPHHRLSVDFKARRFSSKGPGSPCSSESCPDSPPALATDPLLITPFELPFAMDMELPQSSYSSNESSSSTNEGGGSSLLLDHPSFADLERSITDLVPFEDWEDPHQLQMNSNSFLSTSFSSSSGSSYSSASLTDAPLSCDLFNDLMGGDPLDQTEGIFSYHI</sequence>
<dbReference type="OrthoDB" id="6247875at2759"/>
<proteinExistence type="predicted"/>
<protein>
    <submittedName>
        <fullName evidence="7">Transcription factor SOX4like</fullName>
    </submittedName>
</protein>
<dbReference type="FunFam" id="1.10.30.10:FF:000002">
    <property type="entry name" value="transcription factor Sox-2"/>
    <property type="match status" value="1"/>
</dbReference>
<accession>A0A7T8GRD8</accession>
<keyword evidence="2 4" id="KW-0238">DNA-binding</keyword>
<dbReference type="GO" id="GO:0030182">
    <property type="term" value="P:neuron differentiation"/>
    <property type="evidence" value="ECO:0007669"/>
    <property type="project" value="TreeGrafter"/>
</dbReference>
<dbReference type="AlphaFoldDB" id="A0A7T8GRD8"/>
<dbReference type="EMBL" id="CP045904">
    <property type="protein sequence ID" value="QQP36135.1"/>
    <property type="molecule type" value="Genomic_DNA"/>
</dbReference>
<reference evidence="8" key="1">
    <citation type="submission" date="2021-01" db="EMBL/GenBank/DDBJ databases">
        <title>Caligus Genome Assembly.</title>
        <authorList>
            <person name="Gallardo-Escarate C."/>
        </authorList>
    </citation>
    <scope>NUCLEOTIDE SEQUENCE [LARGE SCALE GENOMIC DNA]</scope>
</reference>
<dbReference type="CDD" id="cd22029">
    <property type="entry name" value="HMG-box_SoxC"/>
    <property type="match status" value="1"/>
</dbReference>
<gene>
    <name evidence="7" type="ORF">FKW44_021134</name>
</gene>
<feature type="domain" description="HMG box" evidence="6">
    <location>
        <begin position="27"/>
        <end position="95"/>
    </location>
</feature>
<dbReference type="PROSITE" id="PS50118">
    <property type="entry name" value="HMG_BOX_2"/>
    <property type="match status" value="1"/>
</dbReference>
<evidence type="ECO:0000256" key="5">
    <source>
        <dbReference type="SAM" id="MobiDB-lite"/>
    </source>
</evidence>
<feature type="compositionally biased region" description="Basic residues" evidence="5">
    <location>
        <begin position="118"/>
        <end position="130"/>
    </location>
</feature>
<comment type="subcellular location">
    <subcellularLocation>
        <location evidence="1">Nucleus</location>
    </subcellularLocation>
</comment>
<feature type="DNA-binding region" description="HMG box" evidence="4">
    <location>
        <begin position="27"/>
        <end position="95"/>
    </location>
</feature>
<organism evidence="7 8">
    <name type="scientific">Caligus rogercresseyi</name>
    <name type="common">Sea louse</name>
    <dbReference type="NCBI Taxonomy" id="217165"/>
    <lineage>
        <taxon>Eukaryota</taxon>
        <taxon>Metazoa</taxon>
        <taxon>Ecdysozoa</taxon>
        <taxon>Arthropoda</taxon>
        <taxon>Crustacea</taxon>
        <taxon>Multicrustacea</taxon>
        <taxon>Hexanauplia</taxon>
        <taxon>Copepoda</taxon>
        <taxon>Siphonostomatoida</taxon>
        <taxon>Caligidae</taxon>
        <taxon>Caligus</taxon>
    </lineage>
</organism>
<dbReference type="InterPro" id="IPR036910">
    <property type="entry name" value="HMG_box_dom_sf"/>
</dbReference>
<dbReference type="InterPro" id="IPR050140">
    <property type="entry name" value="SRY-related_HMG-box_TF-like"/>
</dbReference>
<dbReference type="PANTHER" id="PTHR10270">
    <property type="entry name" value="SOX TRANSCRIPTION FACTOR"/>
    <property type="match status" value="1"/>
</dbReference>
<evidence type="ECO:0000313" key="7">
    <source>
        <dbReference type="EMBL" id="QQP36135.1"/>
    </source>
</evidence>
<dbReference type="Gene3D" id="1.10.30.10">
    <property type="entry name" value="High mobility group box domain"/>
    <property type="match status" value="1"/>
</dbReference>
<dbReference type="GO" id="GO:0000978">
    <property type="term" value="F:RNA polymerase II cis-regulatory region sequence-specific DNA binding"/>
    <property type="evidence" value="ECO:0007669"/>
    <property type="project" value="TreeGrafter"/>
</dbReference>
<feature type="region of interest" description="Disordered" evidence="5">
    <location>
        <begin position="94"/>
        <end position="163"/>
    </location>
</feature>
<dbReference type="GO" id="GO:0005634">
    <property type="term" value="C:nucleus"/>
    <property type="evidence" value="ECO:0007669"/>
    <property type="project" value="UniProtKB-SubCell"/>
</dbReference>
<dbReference type="Proteomes" id="UP000595437">
    <property type="component" value="Chromosome 15"/>
</dbReference>
<name>A0A7T8GRD8_CALRO</name>
<dbReference type="GO" id="GO:0000122">
    <property type="term" value="P:negative regulation of transcription by RNA polymerase II"/>
    <property type="evidence" value="ECO:0007669"/>
    <property type="project" value="TreeGrafter"/>
</dbReference>
<evidence type="ECO:0000256" key="4">
    <source>
        <dbReference type="PROSITE-ProRule" id="PRU00267"/>
    </source>
</evidence>
<dbReference type="SMART" id="SM00398">
    <property type="entry name" value="HMG"/>
    <property type="match status" value="1"/>
</dbReference>
<dbReference type="SUPFAM" id="SSF47095">
    <property type="entry name" value="HMG-box"/>
    <property type="match status" value="1"/>
</dbReference>
<dbReference type="Pfam" id="PF00505">
    <property type="entry name" value="HMG_box"/>
    <property type="match status" value="1"/>
</dbReference>
<feature type="compositionally biased region" description="Low complexity" evidence="5">
    <location>
        <begin position="104"/>
        <end position="114"/>
    </location>
</feature>
<keyword evidence="8" id="KW-1185">Reference proteome</keyword>